<evidence type="ECO:0000256" key="7">
    <source>
        <dbReference type="RuleBase" id="RU003915"/>
    </source>
</evidence>
<sequence length="154" mass="15714">MRLLPFAASVLALASVAACAQTPAAPAANATGVPNATSLTGTAKTTLPSGVVFESVQAGSGASPKATDTVKVHYRGTLTDGKEFDSSYKRGQPAAFPLNRVIPCWTEAVQLMKPGGKARVTCPPKTAYGERGAGGAVPPNATLIFEIELLSINS</sequence>
<evidence type="ECO:0000256" key="8">
    <source>
        <dbReference type="SAM" id="SignalP"/>
    </source>
</evidence>
<dbReference type="PANTHER" id="PTHR43811:SF19">
    <property type="entry name" value="39 KDA FK506-BINDING NUCLEAR PROTEIN"/>
    <property type="match status" value="1"/>
</dbReference>
<dbReference type="PANTHER" id="PTHR43811">
    <property type="entry name" value="FKBP-TYPE PEPTIDYL-PROLYL CIS-TRANS ISOMERASE FKPA"/>
    <property type="match status" value="1"/>
</dbReference>
<evidence type="ECO:0000256" key="3">
    <source>
        <dbReference type="ARBA" id="ARBA00023110"/>
    </source>
</evidence>
<keyword evidence="11" id="KW-1185">Reference proteome</keyword>
<dbReference type="EMBL" id="JAEQNE010000002">
    <property type="protein sequence ID" value="MBL0391740.1"/>
    <property type="molecule type" value="Genomic_DNA"/>
</dbReference>
<comment type="similarity">
    <text evidence="2 7">Belongs to the FKBP-type PPIase family.</text>
</comment>
<dbReference type="AlphaFoldDB" id="A0A937CSQ4"/>
<reference evidence="10 11" key="1">
    <citation type="journal article" date="2017" name="Int. J. Syst. Evol. Microbiol.">
        <title>Ramlibacter monticola sp. nov., isolated from forest soil.</title>
        <authorList>
            <person name="Chaudhary D.K."/>
            <person name="Kim J."/>
        </authorList>
    </citation>
    <scope>NUCLEOTIDE SEQUENCE [LARGE SCALE GENOMIC DNA]</scope>
    <source>
        <strain evidence="10 11">KACC 19175</strain>
    </source>
</reference>
<evidence type="ECO:0000313" key="11">
    <source>
        <dbReference type="Proteomes" id="UP000599109"/>
    </source>
</evidence>
<feature type="chain" id="PRO_5037841801" description="Peptidyl-prolyl cis-trans isomerase" evidence="8">
    <location>
        <begin position="21"/>
        <end position="154"/>
    </location>
</feature>
<keyword evidence="3 6" id="KW-0697">Rotamase</keyword>
<comment type="function">
    <text evidence="5">PPIases accelerate the folding of proteins.</text>
</comment>
<gene>
    <name evidence="10" type="ORF">JJ685_11390</name>
</gene>
<organism evidence="10 11">
    <name type="scientific">Ramlibacter monticola</name>
    <dbReference type="NCBI Taxonomy" id="1926872"/>
    <lineage>
        <taxon>Bacteria</taxon>
        <taxon>Pseudomonadati</taxon>
        <taxon>Pseudomonadota</taxon>
        <taxon>Betaproteobacteria</taxon>
        <taxon>Burkholderiales</taxon>
        <taxon>Comamonadaceae</taxon>
        <taxon>Ramlibacter</taxon>
    </lineage>
</organism>
<dbReference type="RefSeq" id="WP_201674347.1">
    <property type="nucleotide sequence ID" value="NZ_JAEQNE010000002.1"/>
</dbReference>
<proteinExistence type="inferred from homology"/>
<dbReference type="EC" id="5.2.1.8" evidence="7"/>
<dbReference type="InterPro" id="IPR001179">
    <property type="entry name" value="PPIase_FKBP_dom"/>
</dbReference>
<evidence type="ECO:0000256" key="5">
    <source>
        <dbReference type="ARBA" id="ARBA00056164"/>
    </source>
</evidence>
<comment type="catalytic activity">
    <reaction evidence="1 6 7">
        <text>[protein]-peptidylproline (omega=180) = [protein]-peptidylproline (omega=0)</text>
        <dbReference type="Rhea" id="RHEA:16237"/>
        <dbReference type="Rhea" id="RHEA-COMP:10747"/>
        <dbReference type="Rhea" id="RHEA-COMP:10748"/>
        <dbReference type="ChEBI" id="CHEBI:83833"/>
        <dbReference type="ChEBI" id="CHEBI:83834"/>
        <dbReference type="EC" id="5.2.1.8"/>
    </reaction>
</comment>
<keyword evidence="8" id="KW-0732">Signal</keyword>
<dbReference type="Proteomes" id="UP000599109">
    <property type="component" value="Unassembled WGS sequence"/>
</dbReference>
<evidence type="ECO:0000256" key="4">
    <source>
        <dbReference type="ARBA" id="ARBA00023235"/>
    </source>
</evidence>
<dbReference type="FunFam" id="3.10.50.40:FF:000006">
    <property type="entry name" value="Peptidyl-prolyl cis-trans isomerase"/>
    <property type="match status" value="1"/>
</dbReference>
<dbReference type="InterPro" id="IPR046357">
    <property type="entry name" value="PPIase_dom_sf"/>
</dbReference>
<dbReference type="Pfam" id="PF00254">
    <property type="entry name" value="FKBP_C"/>
    <property type="match status" value="1"/>
</dbReference>
<evidence type="ECO:0000313" key="10">
    <source>
        <dbReference type="EMBL" id="MBL0391740.1"/>
    </source>
</evidence>
<dbReference type="GO" id="GO:0003755">
    <property type="term" value="F:peptidyl-prolyl cis-trans isomerase activity"/>
    <property type="evidence" value="ECO:0007669"/>
    <property type="project" value="UniProtKB-UniRule"/>
</dbReference>
<evidence type="ECO:0000259" key="9">
    <source>
        <dbReference type="PROSITE" id="PS50059"/>
    </source>
</evidence>
<evidence type="ECO:0000256" key="2">
    <source>
        <dbReference type="ARBA" id="ARBA00006577"/>
    </source>
</evidence>
<dbReference type="PROSITE" id="PS51257">
    <property type="entry name" value="PROKAR_LIPOPROTEIN"/>
    <property type="match status" value="1"/>
</dbReference>
<dbReference type="SUPFAM" id="SSF54534">
    <property type="entry name" value="FKBP-like"/>
    <property type="match status" value="1"/>
</dbReference>
<feature type="signal peptide" evidence="8">
    <location>
        <begin position="1"/>
        <end position="20"/>
    </location>
</feature>
<keyword evidence="4 6" id="KW-0413">Isomerase</keyword>
<accession>A0A937CSQ4</accession>
<evidence type="ECO:0000256" key="6">
    <source>
        <dbReference type="PROSITE-ProRule" id="PRU00277"/>
    </source>
</evidence>
<protein>
    <recommendedName>
        <fullName evidence="7">Peptidyl-prolyl cis-trans isomerase</fullName>
        <ecNumber evidence="7">5.2.1.8</ecNumber>
    </recommendedName>
</protein>
<name>A0A937CSQ4_9BURK</name>
<feature type="domain" description="PPIase FKBP-type" evidence="9">
    <location>
        <begin position="67"/>
        <end position="153"/>
    </location>
</feature>
<dbReference type="PROSITE" id="PS50059">
    <property type="entry name" value="FKBP_PPIASE"/>
    <property type="match status" value="1"/>
</dbReference>
<comment type="caution">
    <text evidence="10">The sequence shown here is derived from an EMBL/GenBank/DDBJ whole genome shotgun (WGS) entry which is preliminary data.</text>
</comment>
<evidence type="ECO:0000256" key="1">
    <source>
        <dbReference type="ARBA" id="ARBA00000971"/>
    </source>
</evidence>
<dbReference type="Gene3D" id="3.10.50.40">
    <property type="match status" value="1"/>
</dbReference>